<dbReference type="EMBL" id="VSSQ01113636">
    <property type="protein sequence ID" value="MPN49931.1"/>
    <property type="molecule type" value="Genomic_DNA"/>
</dbReference>
<comment type="caution">
    <text evidence="1">The sequence shown here is derived from an EMBL/GenBank/DDBJ whole genome shotgun (WGS) entry which is preliminary data.</text>
</comment>
<name>A0A645IF36_9ZZZZ</name>
<accession>A0A645IF36</accession>
<reference evidence="1" key="1">
    <citation type="submission" date="2019-08" db="EMBL/GenBank/DDBJ databases">
        <authorList>
            <person name="Kucharzyk K."/>
            <person name="Murdoch R.W."/>
            <person name="Higgins S."/>
            <person name="Loffler F."/>
        </authorList>
    </citation>
    <scope>NUCLEOTIDE SEQUENCE</scope>
</reference>
<proteinExistence type="predicted"/>
<sequence>MLHYLPKISQKRLLERVAGKLAKGGIIIVRDADKSEERKHSVTRMSEWFSIKILKFNKANQAPCFIERDEMERWARDLNCTVKATRNDRITSNTIYLLRKMRDE</sequence>
<evidence type="ECO:0000313" key="1">
    <source>
        <dbReference type="EMBL" id="MPN49931.1"/>
    </source>
</evidence>
<dbReference type="SUPFAM" id="SSF53335">
    <property type="entry name" value="S-adenosyl-L-methionine-dependent methyltransferases"/>
    <property type="match status" value="1"/>
</dbReference>
<organism evidence="1">
    <name type="scientific">bioreactor metagenome</name>
    <dbReference type="NCBI Taxonomy" id="1076179"/>
    <lineage>
        <taxon>unclassified sequences</taxon>
        <taxon>metagenomes</taxon>
        <taxon>ecological metagenomes</taxon>
    </lineage>
</organism>
<protein>
    <submittedName>
        <fullName evidence="1">Uncharacterized protein</fullName>
    </submittedName>
</protein>
<gene>
    <name evidence="1" type="ORF">SDC9_197555</name>
</gene>
<dbReference type="AlphaFoldDB" id="A0A645IF36"/>
<dbReference type="InterPro" id="IPR029063">
    <property type="entry name" value="SAM-dependent_MTases_sf"/>
</dbReference>